<feature type="modified residue" description="4-aspartylphosphate" evidence="2">
    <location>
        <position position="69"/>
    </location>
</feature>
<dbReference type="InterPro" id="IPR052016">
    <property type="entry name" value="Bact_Sigma-Reg"/>
</dbReference>
<gene>
    <name evidence="4" type="ORF">AWC19_16690</name>
</gene>
<evidence type="ECO:0000313" key="5">
    <source>
        <dbReference type="Proteomes" id="UP000193529"/>
    </source>
</evidence>
<comment type="caution">
    <text evidence="4">The sequence shown here is derived from an EMBL/GenBank/DDBJ whole genome shotgun (WGS) entry which is preliminary data.</text>
</comment>
<evidence type="ECO:0000259" key="3">
    <source>
        <dbReference type="PROSITE" id="PS50110"/>
    </source>
</evidence>
<feature type="domain" description="Response regulatory" evidence="3">
    <location>
        <begin position="18"/>
        <end position="134"/>
    </location>
</feature>
<dbReference type="InterPro" id="IPR036457">
    <property type="entry name" value="PPM-type-like_dom_sf"/>
</dbReference>
<dbReference type="PANTHER" id="PTHR43156:SF2">
    <property type="entry name" value="STAGE II SPORULATION PROTEIN E"/>
    <property type="match status" value="1"/>
</dbReference>
<dbReference type="SMART" id="SM00448">
    <property type="entry name" value="REC"/>
    <property type="match status" value="1"/>
</dbReference>
<evidence type="ECO:0000313" key="4">
    <source>
        <dbReference type="EMBL" id="ORW19555.1"/>
    </source>
</evidence>
<sequence>MAPVRAPVIPAAQWRSLSLLLVEDDRADAALVEDLISDAVADIRVIWAQSMADAERELAAARPDCVLLDLNLPDATGMDALARIAKRDVTVPIVVLTGLNDEYFGASAVAAGAQDYLVKGRVEPEMLRRAVFYAIERKRAELISADLHASRLRARENALLERGLLPLPLLLDDPGVDIVARYRPGREDALLCGDFYDVIQTPDRVVHVLIGDVAGHGPHEAALGAALRIAFRALTFAGVHGVDLMRRLEQVLHSERTDTGIFATVLSLGIQPGSSRVTAVRAGHPGMLLQHGAAVEWVEPPAGPALGLRADEWPRHELELGAGQGLLLLTDGLFEGYSGEGARRLGEDGLLALARSHAHLHGSAFVDALIDGAQRLAEPRGGLTDDIAVLRVERTTA</sequence>
<dbReference type="GO" id="GO:0016791">
    <property type="term" value="F:phosphatase activity"/>
    <property type="evidence" value="ECO:0007669"/>
    <property type="project" value="TreeGrafter"/>
</dbReference>
<reference evidence="4 5" key="1">
    <citation type="submission" date="2016-01" db="EMBL/GenBank/DDBJ databases">
        <title>The new phylogeny of the genus Mycobacterium.</title>
        <authorList>
            <person name="Tarcisio F."/>
            <person name="Conor M."/>
            <person name="Antonella G."/>
            <person name="Elisabetta G."/>
            <person name="Giulia F.S."/>
            <person name="Sara T."/>
            <person name="Anna F."/>
            <person name="Clotilde B."/>
            <person name="Roberto B."/>
            <person name="Veronica D.S."/>
            <person name="Fabio R."/>
            <person name="Monica P."/>
            <person name="Olivier J."/>
            <person name="Enrico T."/>
            <person name="Nicola S."/>
        </authorList>
    </citation>
    <scope>NUCLEOTIDE SEQUENCE [LARGE SCALE GENOMIC DNA]</scope>
    <source>
        <strain evidence="4 5">DSM 44572</strain>
    </source>
</reference>
<dbReference type="InterPro" id="IPR001789">
    <property type="entry name" value="Sig_transdc_resp-reg_receiver"/>
</dbReference>
<protein>
    <submittedName>
        <fullName evidence="4">Fused response regulator/phosphatase</fullName>
    </submittedName>
</protein>
<name>A0A1X1Z8D5_9MYCO</name>
<dbReference type="PANTHER" id="PTHR43156">
    <property type="entry name" value="STAGE II SPORULATION PROTEIN E-RELATED"/>
    <property type="match status" value="1"/>
</dbReference>
<dbReference type="AlphaFoldDB" id="A0A1X1Z8D5"/>
<keyword evidence="5" id="KW-1185">Reference proteome</keyword>
<dbReference type="CDD" id="cd00156">
    <property type="entry name" value="REC"/>
    <property type="match status" value="1"/>
</dbReference>
<dbReference type="STRING" id="153971.AWC19_16690"/>
<dbReference type="EMBL" id="LQPJ01000130">
    <property type="protein sequence ID" value="ORW19555.1"/>
    <property type="molecule type" value="Genomic_DNA"/>
</dbReference>
<dbReference type="Gene3D" id="3.60.40.10">
    <property type="entry name" value="PPM-type phosphatase domain"/>
    <property type="match status" value="1"/>
</dbReference>
<dbReference type="Pfam" id="PF00072">
    <property type="entry name" value="Response_reg"/>
    <property type="match status" value="1"/>
</dbReference>
<evidence type="ECO:0000256" key="2">
    <source>
        <dbReference type="PROSITE-ProRule" id="PRU00169"/>
    </source>
</evidence>
<dbReference type="PROSITE" id="PS50110">
    <property type="entry name" value="RESPONSE_REGULATORY"/>
    <property type="match status" value="1"/>
</dbReference>
<proteinExistence type="predicted"/>
<keyword evidence="1" id="KW-0378">Hydrolase</keyword>
<dbReference type="SUPFAM" id="SSF52172">
    <property type="entry name" value="CheY-like"/>
    <property type="match status" value="1"/>
</dbReference>
<dbReference type="InterPro" id="IPR011006">
    <property type="entry name" value="CheY-like_superfamily"/>
</dbReference>
<evidence type="ECO:0000256" key="1">
    <source>
        <dbReference type="ARBA" id="ARBA00022801"/>
    </source>
</evidence>
<keyword evidence="2" id="KW-0597">Phosphoprotein</keyword>
<dbReference type="GO" id="GO:0000160">
    <property type="term" value="P:phosphorelay signal transduction system"/>
    <property type="evidence" value="ECO:0007669"/>
    <property type="project" value="InterPro"/>
</dbReference>
<dbReference type="SUPFAM" id="SSF81606">
    <property type="entry name" value="PP2C-like"/>
    <property type="match status" value="1"/>
</dbReference>
<dbReference type="SMART" id="SM00331">
    <property type="entry name" value="PP2C_SIG"/>
    <property type="match status" value="1"/>
</dbReference>
<dbReference type="Pfam" id="PF07228">
    <property type="entry name" value="SpoIIE"/>
    <property type="match status" value="1"/>
</dbReference>
<organism evidence="4 5">
    <name type="scientific">Mycobacterium palustre</name>
    <dbReference type="NCBI Taxonomy" id="153971"/>
    <lineage>
        <taxon>Bacteria</taxon>
        <taxon>Bacillati</taxon>
        <taxon>Actinomycetota</taxon>
        <taxon>Actinomycetes</taxon>
        <taxon>Mycobacteriales</taxon>
        <taxon>Mycobacteriaceae</taxon>
        <taxon>Mycobacterium</taxon>
        <taxon>Mycobacterium simiae complex</taxon>
    </lineage>
</organism>
<accession>A0A1X1Z8D5</accession>
<dbReference type="Proteomes" id="UP000193529">
    <property type="component" value="Unassembled WGS sequence"/>
</dbReference>
<dbReference type="Gene3D" id="3.40.50.2300">
    <property type="match status" value="1"/>
</dbReference>
<dbReference type="InterPro" id="IPR001932">
    <property type="entry name" value="PPM-type_phosphatase-like_dom"/>
</dbReference>